<feature type="transmembrane region" description="Helical" evidence="1">
    <location>
        <begin position="42"/>
        <end position="61"/>
    </location>
</feature>
<dbReference type="EMBL" id="CP001029">
    <property type="protein sequence ID" value="ACB79526.1"/>
    <property type="molecule type" value="Genomic_DNA"/>
</dbReference>
<evidence type="ECO:0000256" key="1">
    <source>
        <dbReference type="SAM" id="Phobius"/>
    </source>
</evidence>
<dbReference type="KEGG" id="mpo:Mpop_1359"/>
<reference evidence="2" key="1">
    <citation type="submission" date="2008-04" db="EMBL/GenBank/DDBJ databases">
        <title>Complete sequence of chromosome of Methylobacterium populi BJ001.</title>
        <authorList>
            <consortium name="US DOE Joint Genome Institute"/>
            <person name="Copeland A."/>
            <person name="Lucas S."/>
            <person name="Lapidus A."/>
            <person name="Glavina del Rio T."/>
            <person name="Dalin E."/>
            <person name="Tice H."/>
            <person name="Bruce D."/>
            <person name="Goodwin L."/>
            <person name="Pitluck S."/>
            <person name="Chertkov O."/>
            <person name="Brettin T."/>
            <person name="Detter J.C."/>
            <person name="Han C."/>
            <person name="Kuske C.R."/>
            <person name="Schmutz J."/>
            <person name="Larimer F."/>
            <person name="Land M."/>
            <person name="Hauser L."/>
            <person name="Kyrpides N."/>
            <person name="Mikhailova N."/>
            <person name="Marx C."/>
            <person name="Richardson P."/>
        </authorList>
    </citation>
    <scope>NUCLEOTIDE SEQUENCE [LARGE SCALE GENOMIC DNA]</scope>
    <source>
        <strain evidence="2">BJ001</strain>
    </source>
</reference>
<protein>
    <submittedName>
        <fullName evidence="2">Uncharacterized protein</fullName>
    </submittedName>
</protein>
<proteinExistence type="predicted"/>
<evidence type="ECO:0000313" key="2">
    <source>
        <dbReference type="EMBL" id="ACB79526.1"/>
    </source>
</evidence>
<dbReference type="STRING" id="441620.Mpop_1359"/>
<gene>
    <name evidence="2" type="ordered locus">Mpop_1359</name>
</gene>
<sequence>MSGYRPDASPFASVPDFSVPVVARGTHAVSTFGGEGVRSTDLFWLKILTAAVIGLPLYYVGRTRLGAPIVRRVLRALSRFG</sequence>
<accession>B1ZDI3</accession>
<keyword evidence="1" id="KW-0472">Membrane</keyword>
<keyword evidence="1" id="KW-0812">Transmembrane</keyword>
<dbReference type="HOGENOM" id="CLU_2569892_0_0_5"/>
<dbReference type="AlphaFoldDB" id="B1ZDI3"/>
<keyword evidence="1" id="KW-1133">Transmembrane helix</keyword>
<dbReference type="Proteomes" id="UP000007136">
    <property type="component" value="Chromosome"/>
</dbReference>
<name>B1ZDI3_METPB</name>
<evidence type="ECO:0000313" key="3">
    <source>
        <dbReference type="Proteomes" id="UP000007136"/>
    </source>
</evidence>
<organism evidence="2 3">
    <name type="scientific">Methylorubrum populi (strain ATCC BAA-705 / NCIMB 13946 / BJ001)</name>
    <name type="common">Methylobacterium populi</name>
    <dbReference type="NCBI Taxonomy" id="441620"/>
    <lineage>
        <taxon>Bacteria</taxon>
        <taxon>Pseudomonadati</taxon>
        <taxon>Pseudomonadota</taxon>
        <taxon>Alphaproteobacteria</taxon>
        <taxon>Hyphomicrobiales</taxon>
        <taxon>Methylobacteriaceae</taxon>
        <taxon>Methylorubrum</taxon>
    </lineage>
</organism>
<dbReference type="RefSeq" id="WP_012453274.1">
    <property type="nucleotide sequence ID" value="NC_010725.1"/>
</dbReference>